<dbReference type="AlphaFoldDB" id="A0A6A4S4A5"/>
<evidence type="ECO:0000313" key="2">
    <source>
        <dbReference type="Proteomes" id="UP000438429"/>
    </source>
</evidence>
<dbReference type="Proteomes" id="UP000438429">
    <property type="component" value="Unassembled WGS sequence"/>
</dbReference>
<accession>A0A6A4S4A5</accession>
<gene>
    <name evidence="1" type="ORF">F2P81_021745</name>
</gene>
<organism evidence="1 2">
    <name type="scientific">Scophthalmus maximus</name>
    <name type="common">Turbot</name>
    <name type="synonym">Psetta maxima</name>
    <dbReference type="NCBI Taxonomy" id="52904"/>
    <lineage>
        <taxon>Eukaryota</taxon>
        <taxon>Metazoa</taxon>
        <taxon>Chordata</taxon>
        <taxon>Craniata</taxon>
        <taxon>Vertebrata</taxon>
        <taxon>Euteleostomi</taxon>
        <taxon>Actinopterygii</taxon>
        <taxon>Neopterygii</taxon>
        <taxon>Teleostei</taxon>
        <taxon>Neoteleostei</taxon>
        <taxon>Acanthomorphata</taxon>
        <taxon>Carangaria</taxon>
        <taxon>Pleuronectiformes</taxon>
        <taxon>Pleuronectoidei</taxon>
        <taxon>Scophthalmidae</taxon>
        <taxon>Scophthalmus</taxon>
    </lineage>
</organism>
<dbReference type="EMBL" id="VEVO01000019">
    <property type="protein sequence ID" value="KAF0027008.1"/>
    <property type="molecule type" value="Genomic_DNA"/>
</dbReference>
<reference evidence="1 2" key="1">
    <citation type="submission" date="2019-06" db="EMBL/GenBank/DDBJ databases">
        <title>Draft genomes of female and male turbot (Scophthalmus maximus).</title>
        <authorList>
            <person name="Xu H."/>
            <person name="Xu X.-W."/>
            <person name="Shao C."/>
            <person name="Chen S."/>
        </authorList>
    </citation>
    <scope>NUCLEOTIDE SEQUENCE [LARGE SCALE GENOMIC DNA]</scope>
    <source>
        <strain evidence="1">Ysfricsl-2016a</strain>
        <tissue evidence="1">Blood</tissue>
    </source>
</reference>
<proteinExistence type="predicted"/>
<sequence length="106" mass="12221">MSHSRLSNTEEENMRLSRPLFSFIACRHYTAQMKGRETRENSSTGNLDSEDQHVLTSKRCRFQNKLVRGDGDTSLHFNNNNSRMRNVTTVLRDQCGQTVSSCRHVT</sequence>
<comment type="caution">
    <text evidence="1">The sequence shown here is derived from an EMBL/GenBank/DDBJ whole genome shotgun (WGS) entry which is preliminary data.</text>
</comment>
<protein>
    <submittedName>
        <fullName evidence="1">Uncharacterized protein</fullName>
    </submittedName>
</protein>
<name>A0A6A4S4A5_SCOMX</name>
<evidence type="ECO:0000313" key="1">
    <source>
        <dbReference type="EMBL" id="KAF0027008.1"/>
    </source>
</evidence>